<proteinExistence type="predicted"/>
<name>A0A6B2ECA8_9DIPT</name>
<keyword evidence="3 5" id="KW-1133">Transmembrane helix</keyword>
<dbReference type="SUPFAM" id="SSF103473">
    <property type="entry name" value="MFS general substrate transporter"/>
    <property type="match status" value="1"/>
</dbReference>
<feature type="transmembrane region" description="Helical" evidence="5">
    <location>
        <begin position="160"/>
        <end position="179"/>
    </location>
</feature>
<keyword evidence="4 5" id="KW-0472">Membrane</keyword>
<keyword evidence="2 5" id="KW-0812">Transmembrane</keyword>
<feature type="transmembrane region" description="Helical" evidence="5">
    <location>
        <begin position="43"/>
        <end position="64"/>
    </location>
</feature>
<dbReference type="PROSITE" id="PS50850">
    <property type="entry name" value="MFS"/>
    <property type="match status" value="1"/>
</dbReference>
<dbReference type="EMBL" id="GIFK01003321">
    <property type="protein sequence ID" value="NBJ61024.1"/>
    <property type="molecule type" value="Transcribed_RNA"/>
</dbReference>
<evidence type="ECO:0000256" key="3">
    <source>
        <dbReference type="ARBA" id="ARBA00022989"/>
    </source>
</evidence>
<sequence>MKEAIKSKTLMIRFAILIYNWITNAFVYYGLSLNSTSLSGNKYLNYALVCLIEIPGYTLAWIAMNKLGRKWSLSSSLLLCAVTCVIGGFIDADLTWAVVSLFLIGKLGITISFSVIYTYSAEMIPTTIRSAGVGALSTIARFGAMLAPFVPLLGLYVKPLPLILFGILSLVGGVTAFFLPETLKKKLPDTVEEAERLGKIEDDIEMRSEPFKQS</sequence>
<dbReference type="InterPro" id="IPR036259">
    <property type="entry name" value="MFS_trans_sf"/>
</dbReference>
<evidence type="ECO:0000256" key="1">
    <source>
        <dbReference type="ARBA" id="ARBA00004141"/>
    </source>
</evidence>
<dbReference type="Gene3D" id="1.20.1250.20">
    <property type="entry name" value="MFS general substrate transporter like domains"/>
    <property type="match status" value="1"/>
</dbReference>
<evidence type="ECO:0000313" key="7">
    <source>
        <dbReference type="EMBL" id="NBJ61024.1"/>
    </source>
</evidence>
<feature type="transmembrane region" description="Helical" evidence="5">
    <location>
        <begin position="71"/>
        <end position="90"/>
    </location>
</feature>
<dbReference type="AlphaFoldDB" id="A0A6B2ECA8"/>
<dbReference type="Pfam" id="PF07690">
    <property type="entry name" value="MFS_1"/>
    <property type="match status" value="1"/>
</dbReference>
<feature type="transmembrane region" description="Helical" evidence="5">
    <location>
        <begin position="12"/>
        <end position="31"/>
    </location>
</feature>
<dbReference type="GO" id="GO:0016020">
    <property type="term" value="C:membrane"/>
    <property type="evidence" value="ECO:0007669"/>
    <property type="project" value="UniProtKB-SubCell"/>
</dbReference>
<feature type="transmembrane region" description="Helical" evidence="5">
    <location>
        <begin position="131"/>
        <end position="154"/>
    </location>
</feature>
<evidence type="ECO:0000256" key="5">
    <source>
        <dbReference type="SAM" id="Phobius"/>
    </source>
</evidence>
<comment type="subcellular location">
    <subcellularLocation>
        <location evidence="1">Membrane</location>
        <topology evidence="1">Multi-pass membrane protein</topology>
    </subcellularLocation>
</comment>
<evidence type="ECO:0000256" key="4">
    <source>
        <dbReference type="ARBA" id="ARBA00023136"/>
    </source>
</evidence>
<dbReference type="PANTHER" id="PTHR24064">
    <property type="entry name" value="SOLUTE CARRIER FAMILY 22 MEMBER"/>
    <property type="match status" value="1"/>
</dbReference>
<dbReference type="InterPro" id="IPR011701">
    <property type="entry name" value="MFS"/>
</dbReference>
<dbReference type="InterPro" id="IPR020846">
    <property type="entry name" value="MFS_dom"/>
</dbReference>
<evidence type="ECO:0000259" key="6">
    <source>
        <dbReference type="PROSITE" id="PS50850"/>
    </source>
</evidence>
<feature type="transmembrane region" description="Helical" evidence="5">
    <location>
        <begin position="96"/>
        <end position="119"/>
    </location>
</feature>
<accession>A0A6B2ECA8</accession>
<reference evidence="7" key="1">
    <citation type="submission" date="2019-10" db="EMBL/GenBank/DDBJ databases">
        <title>Short sand fly seasons in Tbilisi, Georgia, hinder development of host immunity to saliva of the visceral leishmaniasis vector Phlebotomus kandelakii.</title>
        <authorList>
            <person name="Oliveira F."/>
            <person name="Giorgobiani E."/>
            <person name="Guimaraes-Costa A.B."/>
            <person name="Abdeladhim M."/>
            <person name="Oristian J."/>
            <person name="Tskhvaradze L."/>
            <person name="Tsertsvadze N."/>
            <person name="Zakalashvili M."/>
            <person name="Valenzuela J.G."/>
            <person name="Kamhawi S."/>
        </authorList>
    </citation>
    <scope>NUCLEOTIDE SEQUENCE</scope>
    <source>
        <strain evidence="7">Wild-capture in Tbilisi</strain>
        <tissue evidence="7">Salivary glands</tissue>
    </source>
</reference>
<organism evidence="7">
    <name type="scientific">Phlebotomus kandelakii</name>
    <dbReference type="NCBI Taxonomy" id="1109342"/>
    <lineage>
        <taxon>Eukaryota</taxon>
        <taxon>Metazoa</taxon>
        <taxon>Ecdysozoa</taxon>
        <taxon>Arthropoda</taxon>
        <taxon>Hexapoda</taxon>
        <taxon>Insecta</taxon>
        <taxon>Pterygota</taxon>
        <taxon>Neoptera</taxon>
        <taxon>Endopterygota</taxon>
        <taxon>Diptera</taxon>
        <taxon>Nematocera</taxon>
        <taxon>Psychodoidea</taxon>
        <taxon>Psychodidae</taxon>
        <taxon>Phlebotomus</taxon>
        <taxon>Larroussius</taxon>
    </lineage>
</organism>
<dbReference type="GO" id="GO:0022857">
    <property type="term" value="F:transmembrane transporter activity"/>
    <property type="evidence" value="ECO:0007669"/>
    <property type="project" value="InterPro"/>
</dbReference>
<evidence type="ECO:0000256" key="2">
    <source>
        <dbReference type="ARBA" id="ARBA00022692"/>
    </source>
</evidence>
<feature type="domain" description="Major facilitator superfamily (MFS) profile" evidence="6">
    <location>
        <begin position="1"/>
        <end position="184"/>
    </location>
</feature>
<protein>
    <submittedName>
        <fullName evidence="7">Putative organic cation transporter protein</fullName>
    </submittedName>
</protein>